<evidence type="ECO:0000313" key="1">
    <source>
        <dbReference type="EMBL" id="KAH9822823.1"/>
    </source>
</evidence>
<gene>
    <name evidence="1" type="ORF">Tdes44962_MAKER04656</name>
</gene>
<accession>A0A9W7SLY7</accession>
<sequence length="209" mass="22155">MPVEVVVTTEEVREPDNDVPTTGKEVIGTEDVMVRAGVGDGEDVGKPVAVLVQFVLNDHGLDSGLENAVRSEDAAIKDPFVEIEMPALALTDEKIRGEGVVLSAAVAGKPDAGVSVKVRLLPGRGKLMLMDEAVPVPLIAALVGTKPADAAMELRLAEIEANTLDTEGETLEAVVLQSMFQIPMPSRPASSMVPMVVRLHVRERFGTLV</sequence>
<proteinExistence type="predicted"/>
<keyword evidence="2" id="KW-1185">Reference proteome</keyword>
<reference evidence="1 2" key="1">
    <citation type="journal article" date="2018" name="IMA Fungus">
        <title>IMA Genome-F 10: Nine draft genome sequences of Claviceps purpurea s.lat., including C. arundinis, C. humidiphila, and C. cf. spartinae, pseudomolecules for the pitch canker pathogen Fusarium circinatum, draft genome of Davidsoniella eucalypti, Grosmannia galeiformis, Quambalaria eucalypti, and Teratosphaeria destructans.</title>
        <authorList>
            <person name="Wingfield B.D."/>
            <person name="Liu M."/>
            <person name="Nguyen H.D."/>
            <person name="Lane F.A."/>
            <person name="Morgan S.W."/>
            <person name="De Vos L."/>
            <person name="Wilken P.M."/>
            <person name="Duong T.A."/>
            <person name="Aylward J."/>
            <person name="Coetzee M.P."/>
            <person name="Dadej K."/>
            <person name="De Beer Z.W."/>
            <person name="Findlay W."/>
            <person name="Havenga M."/>
            <person name="Kolarik M."/>
            <person name="Menzies J.G."/>
            <person name="Naidoo K."/>
            <person name="Pochopski O."/>
            <person name="Shoukouhi P."/>
            <person name="Santana Q.C."/>
            <person name="Seifert K.A."/>
            <person name="Soal N."/>
            <person name="Steenkamp E.T."/>
            <person name="Tatham C.T."/>
            <person name="van der Nest M.A."/>
            <person name="Wingfield M.J."/>
        </authorList>
    </citation>
    <scope>NUCLEOTIDE SEQUENCE [LARGE SCALE GENOMIC DNA]</scope>
    <source>
        <strain evidence="1">CMW44962</strain>
    </source>
</reference>
<name>A0A9W7SLY7_9PEZI</name>
<reference evidence="1 2" key="2">
    <citation type="journal article" date="2021" name="Curr. Genet.">
        <title>Genetic response to nitrogen starvation in the aggressive Eucalyptus foliar pathogen Teratosphaeria destructans.</title>
        <authorList>
            <person name="Havenga M."/>
            <person name="Wingfield B.D."/>
            <person name="Wingfield M.J."/>
            <person name="Dreyer L.L."/>
            <person name="Roets F."/>
            <person name="Aylward J."/>
        </authorList>
    </citation>
    <scope>NUCLEOTIDE SEQUENCE [LARGE SCALE GENOMIC DNA]</scope>
    <source>
        <strain evidence="1">CMW44962</strain>
    </source>
</reference>
<evidence type="ECO:0000313" key="2">
    <source>
        <dbReference type="Proteomes" id="UP001138500"/>
    </source>
</evidence>
<protein>
    <submittedName>
        <fullName evidence="1">Uncharacterized protein</fullName>
    </submittedName>
</protein>
<dbReference type="EMBL" id="RIBY02002201">
    <property type="protein sequence ID" value="KAH9822823.1"/>
    <property type="molecule type" value="Genomic_DNA"/>
</dbReference>
<dbReference type="Proteomes" id="UP001138500">
    <property type="component" value="Unassembled WGS sequence"/>
</dbReference>
<comment type="caution">
    <text evidence="1">The sequence shown here is derived from an EMBL/GenBank/DDBJ whole genome shotgun (WGS) entry which is preliminary data.</text>
</comment>
<dbReference type="AlphaFoldDB" id="A0A9W7SLY7"/>
<organism evidence="1 2">
    <name type="scientific">Teratosphaeria destructans</name>
    <dbReference type="NCBI Taxonomy" id="418781"/>
    <lineage>
        <taxon>Eukaryota</taxon>
        <taxon>Fungi</taxon>
        <taxon>Dikarya</taxon>
        <taxon>Ascomycota</taxon>
        <taxon>Pezizomycotina</taxon>
        <taxon>Dothideomycetes</taxon>
        <taxon>Dothideomycetidae</taxon>
        <taxon>Mycosphaerellales</taxon>
        <taxon>Teratosphaeriaceae</taxon>
        <taxon>Teratosphaeria</taxon>
    </lineage>
</organism>